<keyword evidence="3" id="KW-0238">DNA-binding</keyword>
<accession>A0A1G4XHZ4</accession>
<dbReference type="GO" id="GO:0003677">
    <property type="term" value="F:DNA binding"/>
    <property type="evidence" value="ECO:0007669"/>
    <property type="project" value="UniProtKB-KW"/>
</dbReference>
<dbReference type="GO" id="GO:0006950">
    <property type="term" value="P:response to stress"/>
    <property type="evidence" value="ECO:0007669"/>
    <property type="project" value="TreeGrafter"/>
</dbReference>
<dbReference type="InterPro" id="IPR036388">
    <property type="entry name" value="WH-like_DNA-bd_sf"/>
</dbReference>
<dbReference type="SMART" id="SM00347">
    <property type="entry name" value="HTH_MARR"/>
    <property type="match status" value="1"/>
</dbReference>
<feature type="region of interest" description="Disordered" evidence="1">
    <location>
        <begin position="1"/>
        <end position="23"/>
    </location>
</feature>
<gene>
    <name evidence="3" type="ORF">SAMN03159343_0942</name>
</gene>
<protein>
    <submittedName>
        <fullName evidence="3">DNA-binding transcriptional regulator, MarR family</fullName>
    </submittedName>
</protein>
<keyword evidence="4" id="KW-1185">Reference proteome</keyword>
<dbReference type="EMBL" id="FMUH01000001">
    <property type="protein sequence ID" value="SCX40338.1"/>
    <property type="molecule type" value="Genomic_DNA"/>
</dbReference>
<dbReference type="PANTHER" id="PTHR33164">
    <property type="entry name" value="TRANSCRIPTIONAL REGULATOR, MARR FAMILY"/>
    <property type="match status" value="1"/>
</dbReference>
<dbReference type="Proteomes" id="UP000198981">
    <property type="component" value="Unassembled WGS sequence"/>
</dbReference>
<evidence type="ECO:0000313" key="4">
    <source>
        <dbReference type="Proteomes" id="UP000198981"/>
    </source>
</evidence>
<dbReference type="PROSITE" id="PS50995">
    <property type="entry name" value="HTH_MARR_2"/>
    <property type="match status" value="1"/>
</dbReference>
<dbReference type="STRING" id="1960309.SAMN03159343_0942"/>
<dbReference type="Gene3D" id="1.10.10.10">
    <property type="entry name" value="Winged helix-like DNA-binding domain superfamily/Winged helix DNA-binding domain"/>
    <property type="match status" value="1"/>
</dbReference>
<evidence type="ECO:0000313" key="3">
    <source>
        <dbReference type="EMBL" id="SCX40338.1"/>
    </source>
</evidence>
<dbReference type="Pfam" id="PF12802">
    <property type="entry name" value="MarR_2"/>
    <property type="match status" value="1"/>
</dbReference>
<sequence length="187" mass="19781">MSPAPDGSPDGTADGGSAGRLDPQRLPRAAAARVEYVAQRLARALTRSTEVIAARHGVSVPEYRVLLLLGDEVPRSNAELARLSFVTAQASHLVVAGLVRRGLARRAAHPDNRRIRLVGLTERGAAVLDACVADVVAVEERLRAGLPARQREQLLPTLTGAAEVLAGGFFGDADLERAAADLRRQSS</sequence>
<dbReference type="PANTHER" id="PTHR33164:SF43">
    <property type="entry name" value="HTH-TYPE TRANSCRIPTIONAL REPRESSOR YETL"/>
    <property type="match status" value="1"/>
</dbReference>
<reference evidence="4" key="1">
    <citation type="submission" date="2016-10" db="EMBL/GenBank/DDBJ databases">
        <authorList>
            <person name="Varghese N."/>
            <person name="Submissions S."/>
        </authorList>
    </citation>
    <scope>NUCLEOTIDE SEQUENCE [LARGE SCALE GENOMIC DNA]</scope>
    <source>
        <strain evidence="4">DSM 45722</strain>
    </source>
</reference>
<evidence type="ECO:0000256" key="1">
    <source>
        <dbReference type="SAM" id="MobiDB-lite"/>
    </source>
</evidence>
<dbReference type="SUPFAM" id="SSF46785">
    <property type="entry name" value="Winged helix' DNA-binding domain"/>
    <property type="match status" value="1"/>
</dbReference>
<dbReference type="AlphaFoldDB" id="A0A1G4XHZ4"/>
<dbReference type="InterPro" id="IPR036390">
    <property type="entry name" value="WH_DNA-bd_sf"/>
</dbReference>
<dbReference type="InterPro" id="IPR039422">
    <property type="entry name" value="MarR/SlyA-like"/>
</dbReference>
<dbReference type="GO" id="GO:0003700">
    <property type="term" value="F:DNA-binding transcription factor activity"/>
    <property type="evidence" value="ECO:0007669"/>
    <property type="project" value="InterPro"/>
</dbReference>
<feature type="domain" description="HTH marR-type" evidence="2">
    <location>
        <begin position="31"/>
        <end position="163"/>
    </location>
</feature>
<evidence type="ECO:0000259" key="2">
    <source>
        <dbReference type="PROSITE" id="PS50995"/>
    </source>
</evidence>
<organism evidence="3 4">
    <name type="scientific">Klenkia marina</name>
    <dbReference type="NCBI Taxonomy" id="1960309"/>
    <lineage>
        <taxon>Bacteria</taxon>
        <taxon>Bacillati</taxon>
        <taxon>Actinomycetota</taxon>
        <taxon>Actinomycetes</taxon>
        <taxon>Geodermatophilales</taxon>
        <taxon>Geodermatophilaceae</taxon>
        <taxon>Klenkia</taxon>
    </lineage>
</organism>
<dbReference type="RefSeq" id="WP_092800035.1">
    <property type="nucleotide sequence ID" value="NZ_FMUH01000001.1"/>
</dbReference>
<dbReference type="InterPro" id="IPR000835">
    <property type="entry name" value="HTH_MarR-typ"/>
</dbReference>
<dbReference type="OrthoDB" id="162531at2"/>
<proteinExistence type="predicted"/>
<name>A0A1G4XHZ4_9ACTN</name>